<dbReference type="PANTHER" id="PTHR21558">
    <property type="entry name" value="SPEER/SPETEX"/>
    <property type="match status" value="1"/>
</dbReference>
<feature type="coiled-coil region" evidence="1">
    <location>
        <begin position="91"/>
        <end position="125"/>
    </location>
</feature>
<keyword evidence="1" id="KW-0175">Coiled coil</keyword>
<name>A0A1A6GE14_NEOLE</name>
<feature type="domain" description="Disks large homolog 5 N-terminal" evidence="2">
    <location>
        <begin position="2"/>
        <end position="35"/>
    </location>
</feature>
<evidence type="ECO:0000259" key="2">
    <source>
        <dbReference type="Pfam" id="PF04822"/>
    </source>
</evidence>
<gene>
    <name evidence="3" type="ORF">A6R68_07466</name>
</gene>
<dbReference type="EMBL" id="LZPO01097517">
    <property type="protein sequence ID" value="OBS63995.1"/>
    <property type="molecule type" value="Genomic_DNA"/>
</dbReference>
<dbReference type="STRING" id="56216.A0A1A6GE14"/>
<dbReference type="InterPro" id="IPR006907">
    <property type="entry name" value="DLG5_N"/>
</dbReference>
<organism evidence="3 4">
    <name type="scientific">Neotoma lepida</name>
    <name type="common">Desert woodrat</name>
    <dbReference type="NCBI Taxonomy" id="56216"/>
    <lineage>
        <taxon>Eukaryota</taxon>
        <taxon>Metazoa</taxon>
        <taxon>Chordata</taxon>
        <taxon>Craniata</taxon>
        <taxon>Vertebrata</taxon>
        <taxon>Euteleostomi</taxon>
        <taxon>Mammalia</taxon>
        <taxon>Eutheria</taxon>
        <taxon>Euarchontoglires</taxon>
        <taxon>Glires</taxon>
        <taxon>Rodentia</taxon>
        <taxon>Myomorpha</taxon>
        <taxon>Muroidea</taxon>
        <taxon>Cricetidae</taxon>
        <taxon>Neotominae</taxon>
        <taxon>Neotoma</taxon>
    </lineage>
</organism>
<accession>A0A1A6GE14</accession>
<evidence type="ECO:0000313" key="3">
    <source>
        <dbReference type="EMBL" id="OBS63995.1"/>
    </source>
</evidence>
<proteinExistence type="predicted"/>
<dbReference type="Pfam" id="PF04822">
    <property type="entry name" value="Takusan"/>
    <property type="match status" value="1"/>
</dbReference>
<sequence>MPYHRLNFQLEILEVEHKQMMSNLQKLPMEISDALDKCKGVIEETEYFRGVVIVGRDGKWRLSGAHHFLVVVLHGHVLRQRTQLIKNVHALRLKNRLLRKEQIKLQESREEVKRLLKEAHEKTCDSCAEKQQVRKSPIKLEQATAQDESLLQAELLQQEQCHRKIKASSEEDTTFSCD</sequence>
<dbReference type="AlphaFoldDB" id="A0A1A6GE14"/>
<evidence type="ECO:0000313" key="4">
    <source>
        <dbReference type="Proteomes" id="UP000092124"/>
    </source>
</evidence>
<dbReference type="Proteomes" id="UP000092124">
    <property type="component" value="Unassembled WGS sequence"/>
</dbReference>
<comment type="caution">
    <text evidence="3">The sequence shown here is derived from an EMBL/GenBank/DDBJ whole genome shotgun (WGS) entry which is preliminary data.</text>
</comment>
<keyword evidence="4" id="KW-1185">Reference proteome</keyword>
<dbReference type="OrthoDB" id="9617604at2759"/>
<reference evidence="3 4" key="1">
    <citation type="submission" date="2016-06" db="EMBL/GenBank/DDBJ databases">
        <title>The Draft Genome Sequence and Annotation of the Desert Woodrat Neotoma lepida.</title>
        <authorList>
            <person name="Campbell M."/>
            <person name="Oakeson K.F."/>
            <person name="Yandell M."/>
            <person name="Halpert J.R."/>
            <person name="Dearing D."/>
        </authorList>
    </citation>
    <scope>NUCLEOTIDE SEQUENCE [LARGE SCALE GENOMIC DNA]</scope>
    <source>
        <strain evidence="3">417</strain>
        <tissue evidence="3">Liver</tissue>
    </source>
</reference>
<protein>
    <recommendedName>
        <fullName evidence="2">Disks large homolog 5 N-terminal domain-containing protein</fullName>
    </recommendedName>
</protein>
<evidence type="ECO:0000256" key="1">
    <source>
        <dbReference type="SAM" id="Coils"/>
    </source>
</evidence>